<protein>
    <submittedName>
        <fullName evidence="1">Uncharacterized protein</fullName>
    </submittedName>
</protein>
<gene>
    <name evidence="1" type="ORF">HZA61_12680</name>
</gene>
<reference evidence="1" key="1">
    <citation type="submission" date="2020-07" db="EMBL/GenBank/DDBJ databases">
        <title>Huge and variable diversity of episymbiotic CPR bacteria and DPANN archaea in groundwater ecosystems.</title>
        <authorList>
            <person name="He C.Y."/>
            <person name="Keren R."/>
            <person name="Whittaker M."/>
            <person name="Farag I.F."/>
            <person name="Doudna J."/>
            <person name="Cate J.H.D."/>
            <person name="Banfield J.F."/>
        </authorList>
    </citation>
    <scope>NUCLEOTIDE SEQUENCE</scope>
    <source>
        <strain evidence="1">NC_groundwater_1813_Pr3_B-0.1um_71_17</strain>
    </source>
</reference>
<accession>A0A933W9U7</accession>
<dbReference type="PANTHER" id="PTHR34724">
    <property type="entry name" value="OS12G0596101 PROTEIN"/>
    <property type="match status" value="1"/>
</dbReference>
<sequence length="61" mass="6627">MCTRVTCPKCKRPTWTGCGMHVEEALAGVPKDQRCDCREKAKAAKAASGDSGNWLSKLMGR</sequence>
<dbReference type="Proteomes" id="UP000696931">
    <property type="component" value="Unassembled WGS sequence"/>
</dbReference>
<comment type="caution">
    <text evidence="1">The sequence shown here is derived from an EMBL/GenBank/DDBJ whole genome shotgun (WGS) entry which is preliminary data.</text>
</comment>
<dbReference type="AlphaFoldDB" id="A0A933W9U7"/>
<proteinExistence type="predicted"/>
<dbReference type="PANTHER" id="PTHR34724:SF2">
    <property type="entry name" value="OS12G0596101 PROTEIN"/>
    <property type="match status" value="1"/>
</dbReference>
<dbReference type="EMBL" id="JACRIW010000090">
    <property type="protein sequence ID" value="MBI5170336.1"/>
    <property type="molecule type" value="Genomic_DNA"/>
</dbReference>
<evidence type="ECO:0000313" key="2">
    <source>
        <dbReference type="Proteomes" id="UP000696931"/>
    </source>
</evidence>
<organism evidence="1 2">
    <name type="scientific">Eiseniibacteriota bacterium</name>
    <dbReference type="NCBI Taxonomy" id="2212470"/>
    <lineage>
        <taxon>Bacteria</taxon>
        <taxon>Candidatus Eiseniibacteriota</taxon>
    </lineage>
</organism>
<evidence type="ECO:0000313" key="1">
    <source>
        <dbReference type="EMBL" id="MBI5170336.1"/>
    </source>
</evidence>
<name>A0A933W9U7_UNCEI</name>